<dbReference type="EMBL" id="BAEH01000083">
    <property type="protein sequence ID" value="GAB19379.1"/>
    <property type="molecule type" value="Genomic_DNA"/>
</dbReference>
<accession>H0R2S8</accession>
<organism evidence="1 2">
    <name type="scientific">Gordonia effusa NBRC 100432</name>
    <dbReference type="NCBI Taxonomy" id="1077974"/>
    <lineage>
        <taxon>Bacteria</taxon>
        <taxon>Bacillati</taxon>
        <taxon>Actinomycetota</taxon>
        <taxon>Actinomycetes</taxon>
        <taxon>Mycobacteriales</taxon>
        <taxon>Gordoniaceae</taxon>
        <taxon>Gordonia</taxon>
    </lineage>
</organism>
<sequence>MHLPNPRRARLSRRALATIPGMSTDYRDSITNLHRGVHSDMDSACTRLHEAIDLLEQANLTAAVADLRGVEQRLAEAVRR</sequence>
<dbReference type="STRING" id="1077974.GOEFS_083_00100"/>
<reference evidence="1 2" key="1">
    <citation type="submission" date="2011-12" db="EMBL/GenBank/DDBJ databases">
        <title>Whole genome shotgun sequence of Gordonia effusa NBRC 100432.</title>
        <authorList>
            <person name="Yoshida I."/>
            <person name="Takarada H."/>
            <person name="Hosoyama A."/>
            <person name="Tsuchikane K."/>
            <person name="Katsumata H."/>
            <person name="Yamazaki S."/>
            <person name="Fujita N."/>
        </authorList>
    </citation>
    <scope>NUCLEOTIDE SEQUENCE [LARGE SCALE GENOMIC DNA]</scope>
    <source>
        <strain evidence="1 2">NBRC 100432</strain>
    </source>
</reference>
<gene>
    <name evidence="1" type="ORF">GOEFS_083_00100</name>
</gene>
<evidence type="ECO:0000313" key="2">
    <source>
        <dbReference type="Proteomes" id="UP000035034"/>
    </source>
</evidence>
<evidence type="ECO:0000313" key="1">
    <source>
        <dbReference type="EMBL" id="GAB19379.1"/>
    </source>
</evidence>
<dbReference type="AlphaFoldDB" id="H0R2S8"/>
<proteinExistence type="predicted"/>
<dbReference type="Proteomes" id="UP000035034">
    <property type="component" value="Unassembled WGS sequence"/>
</dbReference>
<comment type="caution">
    <text evidence="1">The sequence shown here is derived from an EMBL/GenBank/DDBJ whole genome shotgun (WGS) entry which is preliminary data.</text>
</comment>
<name>H0R2S8_9ACTN</name>
<protein>
    <submittedName>
        <fullName evidence="1">Uncharacterized protein</fullName>
    </submittedName>
</protein>
<keyword evidence="2" id="KW-1185">Reference proteome</keyword>